<dbReference type="Pfam" id="PF13561">
    <property type="entry name" value="adh_short_C2"/>
    <property type="match status" value="1"/>
</dbReference>
<proteinExistence type="inferred from homology"/>
<protein>
    <recommendedName>
        <fullName evidence="5">Gluconate 5-dehydrogenase</fullName>
    </recommendedName>
</protein>
<dbReference type="GO" id="GO:0044550">
    <property type="term" value="P:secondary metabolite biosynthetic process"/>
    <property type="evidence" value="ECO:0007669"/>
    <property type="project" value="UniProtKB-ARBA"/>
</dbReference>
<dbReference type="OrthoDB" id="47007at2759"/>
<comment type="similarity">
    <text evidence="1">Belongs to the short-chain dehydrogenases/reductases (SDR) family.</text>
</comment>
<dbReference type="PANTHER" id="PTHR48107:SF7">
    <property type="entry name" value="RE15974P"/>
    <property type="match status" value="1"/>
</dbReference>
<dbReference type="GO" id="GO:0016614">
    <property type="term" value="F:oxidoreductase activity, acting on CH-OH group of donors"/>
    <property type="evidence" value="ECO:0007669"/>
    <property type="project" value="UniProtKB-ARBA"/>
</dbReference>
<dbReference type="InterPro" id="IPR036291">
    <property type="entry name" value="NAD(P)-bd_dom_sf"/>
</dbReference>
<name>A0A5N6XVR5_9EURO</name>
<organism evidence="4">
    <name type="scientific">Aspergillus arachidicola</name>
    <dbReference type="NCBI Taxonomy" id="656916"/>
    <lineage>
        <taxon>Eukaryota</taxon>
        <taxon>Fungi</taxon>
        <taxon>Dikarya</taxon>
        <taxon>Ascomycota</taxon>
        <taxon>Pezizomycotina</taxon>
        <taxon>Eurotiomycetes</taxon>
        <taxon>Eurotiomycetidae</taxon>
        <taxon>Eurotiales</taxon>
        <taxon>Aspergillaceae</taxon>
        <taxon>Aspergillus</taxon>
        <taxon>Aspergillus subgen. Circumdati</taxon>
    </lineage>
</organism>
<dbReference type="AlphaFoldDB" id="A0A5N6XVR5"/>
<dbReference type="PROSITE" id="PS00061">
    <property type="entry name" value="ADH_SHORT"/>
    <property type="match status" value="1"/>
</dbReference>
<evidence type="ECO:0000256" key="3">
    <source>
        <dbReference type="ARBA" id="ARBA00023002"/>
    </source>
</evidence>
<evidence type="ECO:0008006" key="5">
    <source>
        <dbReference type="Google" id="ProtNLM"/>
    </source>
</evidence>
<dbReference type="PANTHER" id="PTHR48107">
    <property type="entry name" value="NADPH-DEPENDENT ALDEHYDE REDUCTASE-LIKE PROTEIN, CHLOROPLASTIC-RELATED"/>
    <property type="match status" value="1"/>
</dbReference>
<dbReference type="PRINTS" id="PR00081">
    <property type="entry name" value="GDHRDH"/>
</dbReference>
<evidence type="ECO:0000256" key="2">
    <source>
        <dbReference type="ARBA" id="ARBA00022857"/>
    </source>
</evidence>
<dbReference type="EMBL" id="ML737183">
    <property type="protein sequence ID" value="KAE8337212.1"/>
    <property type="molecule type" value="Genomic_DNA"/>
</dbReference>
<dbReference type="Gene3D" id="3.40.50.720">
    <property type="entry name" value="NAD(P)-binding Rossmann-like Domain"/>
    <property type="match status" value="1"/>
</dbReference>
<evidence type="ECO:0000313" key="4">
    <source>
        <dbReference type="EMBL" id="KAE8337212.1"/>
    </source>
</evidence>
<gene>
    <name evidence="4" type="ORF">BDV24DRAFT_154534</name>
</gene>
<keyword evidence="2" id="KW-0521">NADP</keyword>
<dbReference type="FunFam" id="3.40.50.720:FF:000084">
    <property type="entry name" value="Short-chain dehydrogenase reductase"/>
    <property type="match status" value="1"/>
</dbReference>
<dbReference type="InterPro" id="IPR002347">
    <property type="entry name" value="SDR_fam"/>
</dbReference>
<dbReference type="Proteomes" id="UP000325558">
    <property type="component" value="Unassembled WGS sequence"/>
</dbReference>
<dbReference type="SUPFAM" id="SSF51735">
    <property type="entry name" value="NAD(P)-binding Rossmann-fold domains"/>
    <property type="match status" value="1"/>
</dbReference>
<evidence type="ECO:0000256" key="1">
    <source>
        <dbReference type="ARBA" id="ARBA00006484"/>
    </source>
</evidence>
<keyword evidence="3" id="KW-0560">Oxidoreductase</keyword>
<sequence length="274" mass="29030">MFIFHGEQDSAVPLLYSNSKSHLHVKIITDFSGVSIKGKTAIVTGASRGLGAGIALLLVKRGANVVVNYVSDGSAKRAQEVVDQINNQIGTKAIICRADVSKLEEIPLLVDAALKISETGKIEILIHNAAQGLEANLLNTTPEFYETHFNCNVRGPIFLTKAVVPHIAKSGRIVFISSAGARLGVAGQTVYAATKAADEALVRVWAKELGQSHNITVNCVNPGPIATDQWFQIDPAAARVGEVDDVAPLVAFLCSDDARWTTGACLSANGGLYN</sequence>
<accession>A0A5N6XVR5</accession>
<reference evidence="4" key="1">
    <citation type="submission" date="2019-04" db="EMBL/GenBank/DDBJ databases">
        <title>Friends and foes A comparative genomics study of 23 Aspergillus species from section Flavi.</title>
        <authorList>
            <consortium name="DOE Joint Genome Institute"/>
            <person name="Kjaerbolling I."/>
            <person name="Vesth T."/>
            <person name="Frisvad J.C."/>
            <person name="Nybo J.L."/>
            <person name="Theobald S."/>
            <person name="Kildgaard S."/>
            <person name="Isbrandt T."/>
            <person name="Kuo A."/>
            <person name="Sato A."/>
            <person name="Lyhne E.K."/>
            <person name="Kogle M.E."/>
            <person name="Wiebenga A."/>
            <person name="Kun R.S."/>
            <person name="Lubbers R.J."/>
            <person name="Makela M.R."/>
            <person name="Barry K."/>
            <person name="Chovatia M."/>
            <person name="Clum A."/>
            <person name="Daum C."/>
            <person name="Haridas S."/>
            <person name="He G."/>
            <person name="LaButti K."/>
            <person name="Lipzen A."/>
            <person name="Mondo S."/>
            <person name="Riley R."/>
            <person name="Salamov A."/>
            <person name="Simmons B.A."/>
            <person name="Magnuson J.K."/>
            <person name="Henrissat B."/>
            <person name="Mortensen U.H."/>
            <person name="Larsen T.O."/>
            <person name="Devries R.P."/>
            <person name="Grigoriev I.V."/>
            <person name="Machida M."/>
            <person name="Baker S.E."/>
            <person name="Andersen M.R."/>
        </authorList>
    </citation>
    <scope>NUCLEOTIDE SEQUENCE</scope>
    <source>
        <strain evidence="4">CBS 117612</strain>
    </source>
</reference>
<dbReference type="InterPro" id="IPR020904">
    <property type="entry name" value="Sc_DH/Rdtase_CS"/>
</dbReference>